<accession>A0AA38N372</accession>
<dbReference type="FunFam" id="3.40.50.1760:FF:000001">
    <property type="entry name" value="Glutathione synthetase"/>
    <property type="match status" value="1"/>
</dbReference>
<dbReference type="Gene3D" id="1.10.1080.10">
    <property type="entry name" value="Glutathione Synthetase, Chain A, domain 3"/>
    <property type="match status" value="1"/>
</dbReference>
<feature type="binding site" evidence="13">
    <location>
        <begin position="225"/>
        <end position="227"/>
    </location>
    <ligand>
        <name>substrate</name>
    </ligand>
</feature>
<dbReference type="SUPFAM" id="SSF56059">
    <property type="entry name" value="Glutathione synthetase ATP-binding domain-like"/>
    <property type="match status" value="1"/>
</dbReference>
<comment type="pathway">
    <text evidence="1 10">Sulfur metabolism; glutathione biosynthesis; glutathione from L-cysteine and L-glutamate: step 2/2.</text>
</comment>
<feature type="binding site" evidence="11">
    <location>
        <position position="324"/>
    </location>
    <ligand>
        <name>ATP</name>
        <dbReference type="ChEBI" id="CHEBI:30616"/>
    </ligand>
</feature>
<evidence type="ECO:0000256" key="4">
    <source>
        <dbReference type="ARBA" id="ARBA00022598"/>
    </source>
</evidence>
<feature type="binding site" evidence="11">
    <location>
        <position position="486"/>
    </location>
    <ligand>
        <name>ATP</name>
        <dbReference type="ChEBI" id="CHEBI:30616"/>
    </ligand>
</feature>
<evidence type="ECO:0000256" key="10">
    <source>
        <dbReference type="PIRNR" id="PIRNR001558"/>
    </source>
</evidence>
<evidence type="ECO:0000256" key="9">
    <source>
        <dbReference type="ARBA" id="ARBA00022842"/>
    </source>
</evidence>
<feature type="binding site" evidence="11">
    <location>
        <begin position="391"/>
        <end position="400"/>
    </location>
    <ligand>
        <name>ATP</name>
        <dbReference type="ChEBI" id="CHEBI:30616"/>
    </ligand>
</feature>
<evidence type="ECO:0000256" key="1">
    <source>
        <dbReference type="ARBA" id="ARBA00004965"/>
    </source>
</evidence>
<dbReference type="InterPro" id="IPR014709">
    <property type="entry name" value="Glutathione_synthase_C_euk"/>
</dbReference>
<reference evidence="15" key="1">
    <citation type="submission" date="2022-08" db="EMBL/GenBank/DDBJ databases">
        <authorList>
            <consortium name="DOE Joint Genome Institute"/>
            <person name="Min B."/>
            <person name="Sierra-Patev S."/>
            <person name="Naranjo-Ortiz M."/>
            <person name="Looney B."/>
            <person name="Konkel Z."/>
            <person name="Slot J.C."/>
            <person name="Sakamoto Y."/>
            <person name="Steenwyk J.L."/>
            <person name="Rokas A."/>
            <person name="Carro J."/>
            <person name="Camarero S."/>
            <person name="Ferreira P."/>
            <person name="Molpeceres G."/>
            <person name="Ruiz-duenas F.J."/>
            <person name="Serrano A."/>
            <person name="Henrissat B."/>
            <person name="Drula E."/>
            <person name="Hughes K.W."/>
            <person name="Mata J.L."/>
            <person name="Ishikawa N.K."/>
            <person name="Vargas-Isla R."/>
            <person name="Ushijima S."/>
            <person name="Smith C.A."/>
            <person name="Ahrendt S."/>
            <person name="Andreopoulos W."/>
            <person name="He G."/>
            <person name="LaButti K."/>
            <person name="Lipzen A."/>
            <person name="Ng V."/>
            <person name="Riley R."/>
            <person name="Sandor L."/>
            <person name="Barry K."/>
            <person name="Martinez A.T."/>
            <person name="Xiao Y."/>
            <person name="Gibbons J.G."/>
            <person name="Terashima K."/>
            <person name="Hibbett D.S."/>
            <person name="Grigoriev I.V."/>
        </authorList>
    </citation>
    <scope>NUCLEOTIDE SEQUENCE</scope>
    <source>
        <strain evidence="15">ET3784</strain>
    </source>
</reference>
<feature type="binding site" evidence="11">
    <location>
        <position position="480"/>
    </location>
    <ligand>
        <name>ATP</name>
        <dbReference type="ChEBI" id="CHEBI:30616"/>
    </ligand>
</feature>
<dbReference type="Proteomes" id="UP001176059">
    <property type="component" value="Unassembled WGS sequence"/>
</dbReference>
<dbReference type="EC" id="6.3.2.3" evidence="10"/>
<dbReference type="Gene3D" id="3.30.470.20">
    <property type="entry name" value="ATP-grasp fold, B domain"/>
    <property type="match status" value="1"/>
</dbReference>
<evidence type="ECO:0000256" key="2">
    <source>
        <dbReference type="ARBA" id="ARBA00010385"/>
    </source>
</evidence>
<dbReference type="InterPro" id="IPR005615">
    <property type="entry name" value="Glutathione_synthase"/>
</dbReference>
<organism evidence="15 16">
    <name type="scientific">Lentinula guzmanii</name>
    <dbReference type="NCBI Taxonomy" id="2804957"/>
    <lineage>
        <taxon>Eukaryota</taxon>
        <taxon>Fungi</taxon>
        <taxon>Dikarya</taxon>
        <taxon>Basidiomycota</taxon>
        <taxon>Agaricomycotina</taxon>
        <taxon>Agaricomycetes</taxon>
        <taxon>Agaricomycetidae</taxon>
        <taxon>Agaricales</taxon>
        <taxon>Marasmiineae</taxon>
        <taxon>Omphalotaceae</taxon>
        <taxon>Lentinula</taxon>
    </lineage>
</organism>
<feature type="domain" description="Glutathione synthase substrate-binding" evidence="14">
    <location>
        <begin position="217"/>
        <end position="321"/>
    </location>
</feature>
<evidence type="ECO:0000256" key="11">
    <source>
        <dbReference type="PIRSR" id="PIRSR001558-1"/>
    </source>
</evidence>
<feature type="binding site" evidence="11">
    <location>
        <position position="231"/>
    </location>
    <ligand>
        <name>substrate</name>
    </ligand>
</feature>
<comment type="subunit">
    <text evidence="3">Homodimer.</text>
</comment>
<feature type="binding site" evidence="11">
    <location>
        <position position="478"/>
    </location>
    <ligand>
        <name>substrate</name>
    </ligand>
</feature>
<dbReference type="Gene3D" id="3.30.1490.80">
    <property type="match status" value="1"/>
</dbReference>
<keyword evidence="6 10" id="KW-0479">Metal-binding</keyword>
<feature type="binding site" evidence="11">
    <location>
        <begin position="424"/>
        <end position="427"/>
    </location>
    <ligand>
        <name>ATP</name>
        <dbReference type="ChEBI" id="CHEBI:30616"/>
    </ligand>
</feature>
<protein>
    <recommendedName>
        <fullName evidence="10">Glutathione synthetase</fullName>
        <shortName evidence="10">GSH-S</shortName>
        <ecNumber evidence="10">6.3.2.3</ecNumber>
    </recommendedName>
</protein>
<dbReference type="GO" id="GO:0005524">
    <property type="term" value="F:ATP binding"/>
    <property type="evidence" value="ECO:0007669"/>
    <property type="project" value="UniProtKB-UniRule"/>
</dbReference>
<feature type="binding site" evidence="11">
    <location>
        <position position="453"/>
    </location>
    <ligand>
        <name>ATP</name>
        <dbReference type="ChEBI" id="CHEBI:30616"/>
    </ligand>
</feature>
<dbReference type="Gene3D" id="3.30.1490.50">
    <property type="match status" value="1"/>
</dbReference>
<evidence type="ECO:0000313" key="16">
    <source>
        <dbReference type="Proteomes" id="UP001176059"/>
    </source>
</evidence>
<dbReference type="GO" id="GO:0004363">
    <property type="term" value="F:glutathione synthase activity"/>
    <property type="evidence" value="ECO:0007669"/>
    <property type="project" value="UniProtKB-UniRule"/>
</dbReference>
<dbReference type="Gene3D" id="3.40.50.1760">
    <property type="entry name" value="Glutathione synthase, substrate-binding domain superfamily, eukaryotic"/>
    <property type="match status" value="1"/>
</dbReference>
<dbReference type="GO" id="GO:0005829">
    <property type="term" value="C:cytosol"/>
    <property type="evidence" value="ECO:0007669"/>
    <property type="project" value="TreeGrafter"/>
</dbReference>
<evidence type="ECO:0000256" key="7">
    <source>
        <dbReference type="ARBA" id="ARBA00022741"/>
    </source>
</evidence>
<feature type="binding site" evidence="13">
    <location>
        <begin position="154"/>
        <end position="157"/>
    </location>
    <ligand>
        <name>substrate</name>
    </ligand>
</feature>
<comment type="similarity">
    <text evidence="2 10">Belongs to the eukaryotic GSH synthase family.</text>
</comment>
<feature type="binding site" evidence="12">
    <location>
        <position position="150"/>
    </location>
    <ligand>
        <name>Mg(2+)</name>
        <dbReference type="ChEBI" id="CHEBI:18420"/>
    </ligand>
</feature>
<feature type="binding site" evidence="11">
    <location>
        <position position="132"/>
    </location>
    <ligand>
        <name>substrate</name>
    </ligand>
</feature>
<dbReference type="Pfam" id="PF03199">
    <property type="entry name" value="GSH_synthase"/>
    <property type="match status" value="1"/>
</dbReference>
<keyword evidence="16" id="KW-1185">Reference proteome</keyword>
<dbReference type="InterPro" id="IPR037013">
    <property type="entry name" value="GSH-S_sub-bd_sf"/>
</dbReference>
<comment type="cofactor">
    <cofactor evidence="10 12">
        <name>Mg(2+)</name>
        <dbReference type="ChEBI" id="CHEBI:18420"/>
    </cofactor>
    <text evidence="10 12">Binds 1 Mg(2+) ion per subunit.</text>
</comment>
<keyword evidence="8 10" id="KW-0067">ATP-binding</keyword>
<proteinExistence type="inferred from homology"/>
<dbReference type="InterPro" id="IPR016185">
    <property type="entry name" value="PreATP-grasp_dom_sf"/>
</dbReference>
<keyword evidence="4 10" id="KW-0436">Ligase</keyword>
<feature type="binding site" evidence="11">
    <location>
        <position position="150"/>
    </location>
    <ligand>
        <name>ATP</name>
        <dbReference type="ChEBI" id="CHEBI:30616"/>
    </ligand>
</feature>
<evidence type="ECO:0000256" key="3">
    <source>
        <dbReference type="ARBA" id="ARBA00011738"/>
    </source>
</evidence>
<evidence type="ECO:0000259" key="14">
    <source>
        <dbReference type="Pfam" id="PF03199"/>
    </source>
</evidence>
<dbReference type="PANTHER" id="PTHR11130">
    <property type="entry name" value="GLUTATHIONE SYNTHETASE"/>
    <property type="match status" value="1"/>
</dbReference>
<evidence type="ECO:0000313" key="15">
    <source>
        <dbReference type="EMBL" id="KAJ3735930.1"/>
    </source>
</evidence>
<feature type="binding site" evidence="13">
    <location>
        <begin position="285"/>
        <end position="288"/>
    </location>
    <ligand>
        <name>substrate</name>
    </ligand>
</feature>
<dbReference type="InterPro" id="IPR004887">
    <property type="entry name" value="GSH_synth_subst-bd"/>
</dbReference>
<gene>
    <name evidence="15" type="ORF">DFJ43DRAFT_767798</name>
</gene>
<evidence type="ECO:0000256" key="6">
    <source>
        <dbReference type="ARBA" id="ARBA00022723"/>
    </source>
</evidence>
<dbReference type="GO" id="GO:0000287">
    <property type="term" value="F:magnesium ion binding"/>
    <property type="evidence" value="ECO:0007669"/>
    <property type="project" value="UniProtKB-UniRule"/>
</dbReference>
<name>A0AA38N372_9AGAR</name>
<dbReference type="Pfam" id="PF03917">
    <property type="entry name" value="GSH_synth_ATP"/>
    <property type="match status" value="1"/>
</dbReference>
<evidence type="ECO:0000256" key="12">
    <source>
        <dbReference type="PIRSR" id="PIRSR001558-2"/>
    </source>
</evidence>
<dbReference type="EMBL" id="JANVFO010000007">
    <property type="protein sequence ID" value="KAJ3735930.1"/>
    <property type="molecule type" value="Genomic_DNA"/>
</dbReference>
<dbReference type="GO" id="GO:0043295">
    <property type="term" value="F:glutathione binding"/>
    <property type="evidence" value="ECO:0007669"/>
    <property type="project" value="UniProtKB-UniRule"/>
</dbReference>
<dbReference type="InterPro" id="IPR014042">
    <property type="entry name" value="Glutathione_synthase_a-hlx"/>
</dbReference>
<dbReference type="AlphaFoldDB" id="A0AA38N372"/>
<comment type="caution">
    <text evidence="15">The sequence shown here is derived from an EMBL/GenBank/DDBJ whole genome shotgun (WGS) entry which is preliminary data.</text>
</comment>
<evidence type="ECO:0000256" key="13">
    <source>
        <dbReference type="PIRSR" id="PIRSR001558-3"/>
    </source>
</evidence>
<keyword evidence="7 10" id="KW-0547">Nucleotide-binding</keyword>
<feature type="binding site" evidence="12">
    <location>
        <position position="152"/>
    </location>
    <ligand>
        <name>Mg(2+)</name>
        <dbReference type="ChEBI" id="CHEBI:18420"/>
    </ligand>
</feature>
<dbReference type="NCBIfam" id="TIGR01986">
    <property type="entry name" value="glut_syn_euk"/>
    <property type="match status" value="1"/>
</dbReference>
<dbReference type="InterPro" id="IPR014049">
    <property type="entry name" value="Glutathione_synthase_N_euk"/>
</dbReference>
<feature type="binding site" evidence="11">
    <location>
        <position position="402"/>
    </location>
    <ligand>
        <name>ATP</name>
        <dbReference type="ChEBI" id="CHEBI:30616"/>
    </ligand>
</feature>
<reference evidence="15" key="2">
    <citation type="journal article" date="2023" name="Proc. Natl. Acad. Sci. U.S.A.">
        <title>A global phylogenomic analysis of the shiitake genus Lentinula.</title>
        <authorList>
            <person name="Sierra-Patev S."/>
            <person name="Min B."/>
            <person name="Naranjo-Ortiz M."/>
            <person name="Looney B."/>
            <person name="Konkel Z."/>
            <person name="Slot J.C."/>
            <person name="Sakamoto Y."/>
            <person name="Steenwyk J.L."/>
            <person name="Rokas A."/>
            <person name="Carro J."/>
            <person name="Camarero S."/>
            <person name="Ferreira P."/>
            <person name="Molpeceres G."/>
            <person name="Ruiz-Duenas F.J."/>
            <person name="Serrano A."/>
            <person name="Henrissat B."/>
            <person name="Drula E."/>
            <person name="Hughes K.W."/>
            <person name="Mata J.L."/>
            <person name="Ishikawa N.K."/>
            <person name="Vargas-Isla R."/>
            <person name="Ushijima S."/>
            <person name="Smith C.A."/>
            <person name="Donoghue J."/>
            <person name="Ahrendt S."/>
            <person name="Andreopoulos W."/>
            <person name="He G."/>
            <person name="LaButti K."/>
            <person name="Lipzen A."/>
            <person name="Ng V."/>
            <person name="Riley R."/>
            <person name="Sandor L."/>
            <person name="Barry K."/>
            <person name="Martinez A.T."/>
            <person name="Xiao Y."/>
            <person name="Gibbons J.G."/>
            <person name="Terashima K."/>
            <person name="Grigoriev I.V."/>
            <person name="Hibbett D."/>
        </authorList>
    </citation>
    <scope>NUCLEOTIDE SEQUENCE</scope>
    <source>
        <strain evidence="15">ET3784</strain>
    </source>
</reference>
<feature type="binding site" evidence="13">
    <location>
        <begin position="489"/>
        <end position="490"/>
    </location>
    <ligand>
        <name>substrate</name>
    </ligand>
</feature>
<evidence type="ECO:0000256" key="5">
    <source>
        <dbReference type="ARBA" id="ARBA00022684"/>
    </source>
</evidence>
<feature type="binding site" evidence="12">
    <location>
        <position position="395"/>
    </location>
    <ligand>
        <name>Mg(2+)</name>
        <dbReference type="ChEBI" id="CHEBI:18420"/>
    </ligand>
</feature>
<dbReference type="PIRSF" id="PIRSF001558">
    <property type="entry name" value="GSHase"/>
    <property type="match status" value="1"/>
</dbReference>
<dbReference type="PANTHER" id="PTHR11130:SF0">
    <property type="entry name" value="GLUTATHIONE SYNTHETASE"/>
    <property type="match status" value="1"/>
</dbReference>
<keyword evidence="9 10" id="KW-0460">Magnesium</keyword>
<comment type="catalytic activity">
    <reaction evidence="10">
        <text>gamma-L-glutamyl-L-cysteine + glycine + ATP = glutathione + ADP + phosphate + H(+)</text>
        <dbReference type="Rhea" id="RHEA:13557"/>
        <dbReference type="ChEBI" id="CHEBI:15378"/>
        <dbReference type="ChEBI" id="CHEBI:30616"/>
        <dbReference type="ChEBI" id="CHEBI:43474"/>
        <dbReference type="ChEBI" id="CHEBI:57305"/>
        <dbReference type="ChEBI" id="CHEBI:57925"/>
        <dbReference type="ChEBI" id="CHEBI:58173"/>
        <dbReference type="ChEBI" id="CHEBI:456216"/>
        <dbReference type="EC" id="6.3.2.3"/>
    </reaction>
</comment>
<dbReference type="SUPFAM" id="SSF52440">
    <property type="entry name" value="PreATP-grasp domain"/>
    <property type="match status" value="1"/>
</dbReference>
<evidence type="ECO:0000256" key="8">
    <source>
        <dbReference type="ARBA" id="ARBA00022840"/>
    </source>
</evidence>
<keyword evidence="5 10" id="KW-0317">Glutathione biosynthesis</keyword>
<sequence length="503" mass="55976">MPAFDFTQWPPFISDKDRVTLQYRATTYALAHGLLYLPVGAQPPAPTSAIHAPISLFPAPFPRVQFEQAQRLQSIYNVLYSRIAMDTEFLDQIMGAEVGIGRVDEFTGQLWSGWRDLREKGLAQPLHLGLFRSDYLLHQRDSDLSLKQVEFNTISSSFGALSQKTAEMHRSLETSTEFFHASAHLTADNFPPNQSISGLVEGLAAAHAAYNVDGSRILFVVQANERNIFDQLWLEYELLEKHSIHVVRRTFDELAHQAKISQKDSTLFIETLDRSPVEISTVYYRSGYTPDDFPTSTQFQTRFNLERSKAIKCPTIPLQLAGGKKVQQILTEPGVLERFLCDESKYGPQGVFSTRALAELRESWMGMWGLDLDGEIGVKQARERALELVLKPQREGGGNNVYKEAIPGFLESLPPGERPAWIAMELISPPMGLKNYLVRAGSGASIETEVVSELGIFGWSLFGGGKVISEKEAGWLVRTKGKDSNEGGVATGFSVLDSLVLVD</sequence>